<sequence>MGLGLPLNIATGGLQAIESQLETVSKNITNASTEGYVSENANVTSVVSSGKGVGVKVGHNSLVTSPALQSALYAQNAKVGGLTTKHNSLGAVSSVQGTTGSNADSNSDTIGTLPNYLQKVSSSLVKLSNTPSDSGALSTVISNAKALVNDIHTLSSVYQNQRQNAHDAVVSTVSTVNTDLTTIGDLTRQIMSQKASGNDTSDLENKRFEFMSDLSEKLGVSFTEKANGDMIITTQDGTKLPTRPEQMGLATDSQKLPSSTWPLSTSKVGVSPAMYHSSGETDGGIPGIMLDGKDITSHLTDGTLGANITLRDETYPQMQAQLDSFSYTLINRFNDSGLPLFTNGSSQPISKDPTKTAPDGLIDLSSALSVDQKYIDQPSLLTTDSDGNTGVSTNINKVISKGLSDAPEATSGDLEAPSSGLGPNGSFSTGYSGAQGLNQLATALTTNQAQTVSDTKEQLSTEGSVRTTLKSQVASVSGVNVNNQMALVITLQNSYAANAKVVSAVQSMFTALINAV</sequence>
<comment type="similarity">
    <text evidence="3 7">Belongs to the flagella basal body rod proteins family.</text>
</comment>
<comment type="subcellular location">
    <subcellularLocation>
        <location evidence="1">Bacterial flagellum basal body</location>
    </subcellularLocation>
    <subcellularLocation>
        <location evidence="2 7">Secreted</location>
    </subcellularLocation>
</comment>
<feature type="domain" description="Flagellar basal-body/hook protein C-terminal" evidence="10">
    <location>
        <begin position="475"/>
        <end position="514"/>
    </location>
</feature>
<evidence type="ECO:0000256" key="3">
    <source>
        <dbReference type="ARBA" id="ARBA00009677"/>
    </source>
</evidence>
<evidence type="ECO:0000256" key="4">
    <source>
        <dbReference type="ARBA" id="ARBA00016244"/>
    </source>
</evidence>
<dbReference type="NCBIfam" id="TIGR02492">
    <property type="entry name" value="flgK_ends"/>
    <property type="match status" value="1"/>
</dbReference>
<feature type="domain" description="Flagellar basal body rod protein N-terminal" evidence="9">
    <location>
        <begin position="7"/>
        <end position="36"/>
    </location>
</feature>
<keyword evidence="6 7" id="KW-0975">Bacterial flagellum</keyword>
<keyword evidence="12" id="KW-0966">Cell projection</keyword>
<gene>
    <name evidence="7 12" type="primary">flgK</name>
    <name evidence="12" type="ORF">GT348_08880</name>
</gene>
<organism evidence="12 13">
    <name type="scientific">Aristophania vespae</name>
    <dbReference type="NCBI Taxonomy" id="2697033"/>
    <lineage>
        <taxon>Bacteria</taxon>
        <taxon>Pseudomonadati</taxon>
        <taxon>Pseudomonadota</taxon>
        <taxon>Alphaproteobacteria</taxon>
        <taxon>Acetobacterales</taxon>
        <taxon>Acetobacteraceae</taxon>
        <taxon>Aristophania</taxon>
    </lineage>
</organism>
<evidence type="ECO:0000259" key="11">
    <source>
        <dbReference type="Pfam" id="PF22638"/>
    </source>
</evidence>
<evidence type="ECO:0000259" key="9">
    <source>
        <dbReference type="Pfam" id="PF00460"/>
    </source>
</evidence>
<evidence type="ECO:0000256" key="2">
    <source>
        <dbReference type="ARBA" id="ARBA00004613"/>
    </source>
</evidence>
<evidence type="ECO:0000256" key="1">
    <source>
        <dbReference type="ARBA" id="ARBA00004117"/>
    </source>
</evidence>
<dbReference type="GO" id="GO:0044780">
    <property type="term" value="P:bacterial-type flagellum assembly"/>
    <property type="evidence" value="ECO:0007669"/>
    <property type="project" value="InterPro"/>
</dbReference>
<dbReference type="GO" id="GO:0005198">
    <property type="term" value="F:structural molecule activity"/>
    <property type="evidence" value="ECO:0007669"/>
    <property type="project" value="UniProtKB-UniRule"/>
</dbReference>
<dbReference type="KEGG" id="bomb:GT348_08880"/>
<evidence type="ECO:0000256" key="6">
    <source>
        <dbReference type="ARBA" id="ARBA00023143"/>
    </source>
</evidence>
<keyword evidence="12" id="KW-0282">Flagellum</keyword>
<feature type="region of interest" description="Disordered" evidence="8">
    <location>
        <begin position="404"/>
        <end position="427"/>
    </location>
</feature>
<dbReference type="InterPro" id="IPR002371">
    <property type="entry name" value="FlgK"/>
</dbReference>
<dbReference type="InterPro" id="IPR001444">
    <property type="entry name" value="Flag_bb_rod_N"/>
</dbReference>
<feature type="domain" description="Flagellar hook-associated protein FlgK helical" evidence="11">
    <location>
        <begin position="112"/>
        <end position="335"/>
    </location>
</feature>
<dbReference type="Pfam" id="PF22638">
    <property type="entry name" value="FlgK_D1"/>
    <property type="match status" value="1"/>
</dbReference>
<keyword evidence="5 7" id="KW-0964">Secreted</keyword>
<proteinExistence type="inferred from homology"/>
<accession>A0A6P1NDX2</accession>
<dbReference type="GO" id="GO:0009425">
    <property type="term" value="C:bacterial-type flagellum basal body"/>
    <property type="evidence" value="ECO:0007669"/>
    <property type="project" value="UniProtKB-SubCell"/>
</dbReference>
<evidence type="ECO:0000313" key="13">
    <source>
        <dbReference type="Proteomes" id="UP000463975"/>
    </source>
</evidence>
<geneLocation type="plasmid" evidence="12 13">
    <name>unnamed1</name>
</geneLocation>
<evidence type="ECO:0000256" key="8">
    <source>
        <dbReference type="SAM" id="MobiDB-lite"/>
    </source>
</evidence>
<dbReference type="AlphaFoldDB" id="A0A6P1NDX2"/>
<keyword evidence="13" id="KW-1185">Reference proteome</keyword>
<name>A0A6P1NDX2_9PROT</name>
<dbReference type="PANTHER" id="PTHR30033">
    <property type="entry name" value="FLAGELLAR HOOK-ASSOCIATED PROTEIN 1"/>
    <property type="match status" value="1"/>
</dbReference>
<reference evidence="12 13" key="1">
    <citation type="submission" date="2020-01" db="EMBL/GenBank/DDBJ databases">
        <title>Genome sequencing of strain KACC 21507.</title>
        <authorList>
            <person name="Heo J."/>
            <person name="Kim S.-J."/>
            <person name="Kim J.-S."/>
            <person name="Hong S.-B."/>
            <person name="Kwon S.-W."/>
        </authorList>
    </citation>
    <scope>NUCLEOTIDE SEQUENCE [LARGE SCALE GENOMIC DNA]</scope>
    <source>
        <strain evidence="12 13">KACC 21507</strain>
        <plasmid evidence="12 13">unnamed1</plasmid>
    </source>
</reference>
<dbReference type="Pfam" id="PF00460">
    <property type="entry name" value="Flg_bb_rod"/>
    <property type="match status" value="1"/>
</dbReference>
<protein>
    <recommendedName>
        <fullName evidence="4 7">Flagellar hook-associated protein 1</fullName>
        <shortName evidence="7">HAP1</shortName>
    </recommendedName>
</protein>
<evidence type="ECO:0000259" key="10">
    <source>
        <dbReference type="Pfam" id="PF06429"/>
    </source>
</evidence>
<evidence type="ECO:0000256" key="7">
    <source>
        <dbReference type="RuleBase" id="RU362065"/>
    </source>
</evidence>
<dbReference type="PRINTS" id="PR01005">
    <property type="entry name" value="FLGHOOKAP1"/>
</dbReference>
<keyword evidence="12" id="KW-0969">Cilium</keyword>
<dbReference type="GO" id="GO:0009424">
    <property type="term" value="C:bacterial-type flagellum hook"/>
    <property type="evidence" value="ECO:0007669"/>
    <property type="project" value="UniProtKB-UniRule"/>
</dbReference>
<keyword evidence="12" id="KW-0614">Plasmid</keyword>
<dbReference type="InterPro" id="IPR053927">
    <property type="entry name" value="FlgK_helical"/>
</dbReference>
<dbReference type="EMBL" id="CP047653">
    <property type="protein sequence ID" value="QHI96516.1"/>
    <property type="molecule type" value="Genomic_DNA"/>
</dbReference>
<evidence type="ECO:0000256" key="5">
    <source>
        <dbReference type="ARBA" id="ARBA00022525"/>
    </source>
</evidence>
<evidence type="ECO:0000313" key="12">
    <source>
        <dbReference type="EMBL" id="QHI96516.1"/>
    </source>
</evidence>
<dbReference type="InterPro" id="IPR010930">
    <property type="entry name" value="Flg_bb/hook_C_dom"/>
</dbReference>
<dbReference type="GO" id="GO:0005576">
    <property type="term" value="C:extracellular region"/>
    <property type="evidence" value="ECO:0007669"/>
    <property type="project" value="UniProtKB-SubCell"/>
</dbReference>
<dbReference type="PANTHER" id="PTHR30033:SF1">
    <property type="entry name" value="FLAGELLAR HOOK-ASSOCIATED PROTEIN 1"/>
    <property type="match status" value="1"/>
</dbReference>
<dbReference type="Pfam" id="PF06429">
    <property type="entry name" value="Flg_bbr_C"/>
    <property type="match status" value="1"/>
</dbReference>
<dbReference type="Proteomes" id="UP000463975">
    <property type="component" value="Plasmid unnamed1"/>
</dbReference>
<dbReference type="RefSeq" id="WP_160619573.1">
    <property type="nucleotide sequence ID" value="NZ_CP092735.1"/>
</dbReference>